<evidence type="ECO:0000313" key="10">
    <source>
        <dbReference type="Proteomes" id="UP000002279"/>
    </source>
</evidence>
<dbReference type="Proteomes" id="UP000002279">
    <property type="component" value="Chromosome 3"/>
</dbReference>
<evidence type="ECO:0000256" key="3">
    <source>
        <dbReference type="ARBA" id="ARBA00023155"/>
    </source>
</evidence>
<feature type="compositionally biased region" description="Low complexity" evidence="7">
    <location>
        <begin position="255"/>
        <end position="267"/>
    </location>
</feature>
<dbReference type="GeneTree" id="ENSGT00940000162535"/>
<evidence type="ECO:0000256" key="6">
    <source>
        <dbReference type="RuleBase" id="RU000682"/>
    </source>
</evidence>
<dbReference type="OMA" id="YRENEAP"/>
<dbReference type="GO" id="GO:0006357">
    <property type="term" value="P:regulation of transcription by RNA polymerase II"/>
    <property type="evidence" value="ECO:0000318"/>
    <property type="project" value="GO_Central"/>
</dbReference>
<dbReference type="GO" id="GO:0005634">
    <property type="term" value="C:nucleus"/>
    <property type="evidence" value="ECO:0000318"/>
    <property type="project" value="GO_Central"/>
</dbReference>
<dbReference type="PRINTS" id="PR00024">
    <property type="entry name" value="HOMEOBOX"/>
</dbReference>
<protein>
    <recommendedName>
        <fullName evidence="8">Homeobox domain-containing protein</fullName>
    </recommendedName>
</protein>
<comment type="subcellular location">
    <subcellularLocation>
        <location evidence="1 5 6">Nucleus</location>
    </subcellularLocation>
</comment>
<feature type="domain" description="Homeobox" evidence="8">
    <location>
        <begin position="181"/>
        <end position="241"/>
    </location>
</feature>
<dbReference type="PROSITE" id="PS50071">
    <property type="entry name" value="HOMEOBOX_2"/>
    <property type="match status" value="1"/>
</dbReference>
<evidence type="ECO:0000256" key="4">
    <source>
        <dbReference type="ARBA" id="ARBA00023242"/>
    </source>
</evidence>
<dbReference type="AlphaFoldDB" id="A0A6I8PEX5"/>
<dbReference type="Pfam" id="PF00046">
    <property type="entry name" value="Homeodomain"/>
    <property type="match status" value="1"/>
</dbReference>
<dbReference type="PROSITE" id="PS00027">
    <property type="entry name" value="HOMEOBOX_1"/>
    <property type="match status" value="1"/>
</dbReference>
<dbReference type="SUPFAM" id="SSF46689">
    <property type="entry name" value="Homeodomain-like"/>
    <property type="match status" value="1"/>
</dbReference>
<name>A0A6I8PEX5_ORNAN</name>
<sequence length="324" mass="34163">MLGPGPGPGPGSGPGHREPVPKRPSTQRRTAFSVLDILDPHKFTPLRGACPGPGGSLGVAGAGPGSGPGSAQDPQTQPEAQDVNFQEASDASTLEGFPEEEEEEEEEDYDDNDDEDAGPQQQEKKEEERDGEEMGKEKGEDKEEEREEEERAGLHHSPGLQGPAAVRLSSDGSPHRQPSCTRPRRARTAFTYEQLVVLESKFSASRYLSVCERLSLALALSLTETQVKIWFQNRRTKWKKQNPGADGPGAGPGASPGAAGPSSLPAGPCGGPSPAPLGPGPHTPTFPTWAPRSAPAGGVLFPVLAAPLAPFLHPYLAPFYGPHG</sequence>
<dbReference type="InterPro" id="IPR009057">
    <property type="entry name" value="Homeodomain-like_sf"/>
</dbReference>
<dbReference type="InterPro" id="IPR017970">
    <property type="entry name" value="Homeobox_CS"/>
</dbReference>
<feature type="compositionally biased region" description="Acidic residues" evidence="7">
    <location>
        <begin position="97"/>
        <end position="117"/>
    </location>
</feature>
<feature type="compositionally biased region" description="Polar residues" evidence="7">
    <location>
        <begin position="170"/>
        <end position="180"/>
    </location>
</feature>
<dbReference type="Gene3D" id="1.10.10.60">
    <property type="entry name" value="Homeodomain-like"/>
    <property type="match status" value="1"/>
</dbReference>
<dbReference type="GO" id="GO:0030154">
    <property type="term" value="P:cell differentiation"/>
    <property type="evidence" value="ECO:0000318"/>
    <property type="project" value="GO_Central"/>
</dbReference>
<dbReference type="PANTHER" id="PTHR24340:SF26">
    <property type="entry name" value="NK1 TRANSCRIPTION FACTOR-RELATED PROTEIN 1"/>
    <property type="match status" value="1"/>
</dbReference>
<dbReference type="CDD" id="cd00086">
    <property type="entry name" value="homeodomain"/>
    <property type="match status" value="1"/>
</dbReference>
<proteinExistence type="predicted"/>
<reference evidence="9" key="2">
    <citation type="submission" date="2025-08" db="UniProtKB">
        <authorList>
            <consortium name="Ensembl"/>
        </authorList>
    </citation>
    <scope>IDENTIFICATION</scope>
    <source>
        <strain evidence="9">Glennie</strain>
    </source>
</reference>
<dbReference type="FunCoup" id="A0A6I8PEX5">
    <property type="interactions" value="606"/>
</dbReference>
<evidence type="ECO:0000256" key="7">
    <source>
        <dbReference type="SAM" id="MobiDB-lite"/>
    </source>
</evidence>
<keyword evidence="3 5" id="KW-0371">Homeobox</keyword>
<feature type="DNA-binding region" description="Homeobox" evidence="5">
    <location>
        <begin position="183"/>
        <end position="242"/>
    </location>
</feature>
<evidence type="ECO:0000256" key="2">
    <source>
        <dbReference type="ARBA" id="ARBA00023125"/>
    </source>
</evidence>
<feature type="compositionally biased region" description="Polar residues" evidence="7">
    <location>
        <begin position="72"/>
        <end position="92"/>
    </location>
</feature>
<feature type="compositionally biased region" description="Gly residues" evidence="7">
    <location>
        <begin position="51"/>
        <end position="68"/>
    </location>
</feature>
<evidence type="ECO:0000256" key="1">
    <source>
        <dbReference type="ARBA" id="ARBA00004123"/>
    </source>
</evidence>
<dbReference type="PANTHER" id="PTHR24340">
    <property type="entry name" value="HOMEOBOX PROTEIN NKX"/>
    <property type="match status" value="1"/>
</dbReference>
<reference evidence="9 10" key="1">
    <citation type="journal article" date="2008" name="Nature">
        <title>Genome analysis of the platypus reveals unique signatures of evolution.</title>
        <authorList>
            <person name="Warren W.C."/>
            <person name="Hillier L.W."/>
            <person name="Marshall Graves J.A."/>
            <person name="Birney E."/>
            <person name="Ponting C.P."/>
            <person name="Grutzner F."/>
            <person name="Belov K."/>
            <person name="Miller W."/>
            <person name="Clarke L."/>
            <person name="Chinwalla A.T."/>
            <person name="Yang S.P."/>
            <person name="Heger A."/>
            <person name="Locke D.P."/>
            <person name="Miethke P."/>
            <person name="Waters P.D."/>
            <person name="Veyrunes F."/>
            <person name="Fulton L."/>
            <person name="Fulton B."/>
            <person name="Graves T."/>
            <person name="Wallis J."/>
            <person name="Puente X.S."/>
            <person name="Lopez-Otin C."/>
            <person name="Ordonez G.R."/>
            <person name="Eichler E.E."/>
            <person name="Chen L."/>
            <person name="Cheng Z."/>
            <person name="Deakin J.E."/>
            <person name="Alsop A."/>
            <person name="Thompson K."/>
            <person name="Kirby P."/>
            <person name="Papenfuss A.T."/>
            <person name="Wakefield M.J."/>
            <person name="Olender T."/>
            <person name="Lancet D."/>
            <person name="Huttley G.A."/>
            <person name="Smit A.F."/>
            <person name="Pask A."/>
            <person name="Temple-Smith P."/>
            <person name="Batzer M.A."/>
            <person name="Walker J.A."/>
            <person name="Konkel M.K."/>
            <person name="Harris R.S."/>
            <person name="Whittington C.M."/>
            <person name="Wong E.S."/>
            <person name="Gemmell N.J."/>
            <person name="Buschiazzo E."/>
            <person name="Vargas Jentzsch I.M."/>
            <person name="Merkel A."/>
            <person name="Schmitz J."/>
            <person name="Zemann A."/>
            <person name="Churakov G."/>
            <person name="Kriegs J.O."/>
            <person name="Brosius J."/>
            <person name="Murchison E.P."/>
            <person name="Sachidanandam R."/>
            <person name="Smith C."/>
            <person name="Hannon G.J."/>
            <person name="Tsend-Ayush E."/>
            <person name="McMillan D."/>
            <person name="Attenborough R."/>
            <person name="Rens W."/>
            <person name="Ferguson-Smith M."/>
            <person name="Lefevre C.M."/>
            <person name="Sharp J.A."/>
            <person name="Nicholas K.R."/>
            <person name="Ray D.A."/>
            <person name="Kube M."/>
            <person name="Reinhardt R."/>
            <person name="Pringle T.H."/>
            <person name="Taylor J."/>
            <person name="Jones R.C."/>
            <person name="Nixon B."/>
            <person name="Dacheux J.L."/>
            <person name="Niwa H."/>
            <person name="Sekita Y."/>
            <person name="Huang X."/>
            <person name="Stark A."/>
            <person name="Kheradpour P."/>
            <person name="Kellis M."/>
            <person name="Flicek P."/>
            <person name="Chen Y."/>
            <person name="Webber C."/>
            <person name="Hardison R."/>
            <person name="Nelson J."/>
            <person name="Hallsworth-Pepin K."/>
            <person name="Delehaunty K."/>
            <person name="Markovic C."/>
            <person name="Minx P."/>
            <person name="Feng Y."/>
            <person name="Kremitzki C."/>
            <person name="Mitreva M."/>
            <person name="Glasscock J."/>
            <person name="Wylie T."/>
            <person name="Wohldmann P."/>
            <person name="Thiru P."/>
            <person name="Nhan M.N."/>
            <person name="Pohl C.S."/>
            <person name="Smith S.M."/>
            <person name="Hou S."/>
            <person name="Nefedov M."/>
            <person name="de Jong P.J."/>
            <person name="Renfree M.B."/>
            <person name="Mardis E.R."/>
            <person name="Wilson R.K."/>
        </authorList>
    </citation>
    <scope>NUCLEOTIDE SEQUENCE [LARGE SCALE GENOMIC DNA]</scope>
    <source>
        <strain evidence="9 10">Glennie</strain>
    </source>
</reference>
<dbReference type="InterPro" id="IPR001356">
    <property type="entry name" value="HD"/>
</dbReference>
<dbReference type="SMART" id="SM00389">
    <property type="entry name" value="HOX"/>
    <property type="match status" value="1"/>
</dbReference>
<dbReference type="Ensembl" id="ENSOANT00000050018.1">
    <property type="protein sequence ID" value="ENSOANP00000050648.1"/>
    <property type="gene ID" value="ENSOANG00000043404.1"/>
</dbReference>
<feature type="compositionally biased region" description="Pro residues" evidence="7">
    <location>
        <begin position="1"/>
        <end position="11"/>
    </location>
</feature>
<feature type="region of interest" description="Disordered" evidence="7">
    <location>
        <begin position="1"/>
        <end position="185"/>
    </location>
</feature>
<accession>A0A6I8PEX5</accession>
<reference evidence="9" key="3">
    <citation type="submission" date="2025-09" db="UniProtKB">
        <authorList>
            <consortium name="Ensembl"/>
        </authorList>
    </citation>
    <scope>IDENTIFICATION</scope>
    <source>
        <strain evidence="9">Glennie</strain>
    </source>
</reference>
<keyword evidence="10" id="KW-1185">Reference proteome</keyword>
<dbReference type="InParanoid" id="A0A6I8PEX5"/>
<feature type="compositionally biased region" description="Pro residues" evidence="7">
    <location>
        <begin position="271"/>
        <end position="284"/>
    </location>
</feature>
<keyword evidence="2 5" id="KW-0238">DNA-binding</keyword>
<evidence type="ECO:0000313" key="9">
    <source>
        <dbReference type="Ensembl" id="ENSOANP00000050648.1"/>
    </source>
</evidence>
<feature type="region of interest" description="Disordered" evidence="7">
    <location>
        <begin position="237"/>
        <end position="289"/>
    </location>
</feature>
<evidence type="ECO:0000259" key="8">
    <source>
        <dbReference type="PROSITE" id="PS50071"/>
    </source>
</evidence>
<dbReference type="GO" id="GO:0000981">
    <property type="term" value="F:DNA-binding transcription factor activity, RNA polymerase II-specific"/>
    <property type="evidence" value="ECO:0000318"/>
    <property type="project" value="GO_Central"/>
</dbReference>
<dbReference type="InterPro" id="IPR050394">
    <property type="entry name" value="Homeobox_NK-like"/>
</dbReference>
<organism evidence="9 10">
    <name type="scientific">Ornithorhynchus anatinus</name>
    <name type="common">Duckbill platypus</name>
    <dbReference type="NCBI Taxonomy" id="9258"/>
    <lineage>
        <taxon>Eukaryota</taxon>
        <taxon>Metazoa</taxon>
        <taxon>Chordata</taxon>
        <taxon>Craniata</taxon>
        <taxon>Vertebrata</taxon>
        <taxon>Euteleostomi</taxon>
        <taxon>Mammalia</taxon>
        <taxon>Monotremata</taxon>
        <taxon>Ornithorhynchidae</taxon>
        <taxon>Ornithorhynchus</taxon>
    </lineage>
</organism>
<dbReference type="Bgee" id="ENSOANG00000043404">
    <property type="expression patterns" value="Expressed in liver and 1 other cell type or tissue"/>
</dbReference>
<dbReference type="InterPro" id="IPR020479">
    <property type="entry name" value="HD_metazoa"/>
</dbReference>
<feature type="compositionally biased region" description="Basic and acidic residues" evidence="7">
    <location>
        <begin position="122"/>
        <end position="141"/>
    </location>
</feature>
<dbReference type="GO" id="GO:0000978">
    <property type="term" value="F:RNA polymerase II cis-regulatory region sequence-specific DNA binding"/>
    <property type="evidence" value="ECO:0000318"/>
    <property type="project" value="GO_Central"/>
</dbReference>
<keyword evidence="4 5" id="KW-0539">Nucleus</keyword>
<evidence type="ECO:0000256" key="5">
    <source>
        <dbReference type="PROSITE-ProRule" id="PRU00108"/>
    </source>
</evidence>